<reference evidence="3" key="1">
    <citation type="submission" date="2017-03" db="EMBL/GenBank/DDBJ databases">
        <title>Genomes of endolithic fungi from Antarctica.</title>
        <authorList>
            <person name="Coleine C."/>
            <person name="Masonjones S."/>
            <person name="Stajich J.E."/>
        </authorList>
    </citation>
    <scope>NUCLEOTIDE SEQUENCE [LARGE SCALE GENOMIC DNA]</scope>
    <source>
        <strain evidence="3">CCFEE 5527</strain>
    </source>
</reference>
<evidence type="ECO:0000313" key="3">
    <source>
        <dbReference type="Proteomes" id="UP000192596"/>
    </source>
</evidence>
<gene>
    <name evidence="2" type="ORF">B0A48_14865</name>
</gene>
<feature type="region of interest" description="Disordered" evidence="1">
    <location>
        <begin position="336"/>
        <end position="375"/>
    </location>
</feature>
<feature type="region of interest" description="Disordered" evidence="1">
    <location>
        <begin position="25"/>
        <end position="54"/>
    </location>
</feature>
<evidence type="ECO:0000256" key="1">
    <source>
        <dbReference type="SAM" id="MobiDB-lite"/>
    </source>
</evidence>
<dbReference type="PANTHER" id="PTHR37332:SF1">
    <property type="entry name" value="ELMO DOMAIN-CONTAINING PROTEIN"/>
    <property type="match status" value="1"/>
</dbReference>
<keyword evidence="3" id="KW-1185">Reference proteome</keyword>
<sequence length="480" mass="51066">MPSLSSSSSSVFGRFKRHPSEIAAFPGLVEETPPASTAVPGGGSGELRVHKRDSSILSLSSSVQELRRSVSLRSHKSQPSGSSLGHRSRLSSAHVPTSESFSPTDSGDLPERPRTRNRLGSPLAHGQTAAKSGDNLTGLAHPPAGPIPLTSATPAGPAPHSRMPAQMVPNIDVYKRHVPDRPSLGSQMSFASQSTMNGPALLPPPPTQSVGSQNPSALYQQIRETAAKRMATIEYLKRVHEGDVYYFSTLHYSPNAVGGLPSMNTHRLGRRSTSYLLLGYSLPALLDMNSGSPLEYLRALSSLLQEFETYQNLSGYDTTGSSLSRGRMGQILKSGMGLGKGAGKGRRASATTDSFMSDSQHSSLPAASSLRSPQENASPFNFSGLDFQHLLTPNLPFDPDFGTTFATLCDTLTDTYANLLGLVTGPELCTMSVGDAFVKADKAVRKILVANVMREFEDSTRAGVKSEVAGLQRLVLGGLM</sequence>
<organism evidence="2 3">
    <name type="scientific">Cryoendolithus antarcticus</name>
    <dbReference type="NCBI Taxonomy" id="1507870"/>
    <lineage>
        <taxon>Eukaryota</taxon>
        <taxon>Fungi</taxon>
        <taxon>Dikarya</taxon>
        <taxon>Ascomycota</taxon>
        <taxon>Pezizomycotina</taxon>
        <taxon>Dothideomycetes</taxon>
        <taxon>Dothideomycetidae</taxon>
        <taxon>Cladosporiales</taxon>
        <taxon>Cladosporiaceae</taxon>
        <taxon>Cryoendolithus</taxon>
    </lineage>
</organism>
<feature type="compositionally biased region" description="Polar residues" evidence="1">
    <location>
        <begin position="351"/>
        <end position="361"/>
    </location>
</feature>
<feature type="compositionally biased region" description="Polar residues" evidence="1">
    <location>
        <begin position="188"/>
        <end position="197"/>
    </location>
</feature>
<protein>
    <submittedName>
        <fullName evidence="2">Uncharacterized protein</fullName>
    </submittedName>
</protein>
<proteinExistence type="predicted"/>
<dbReference type="EMBL" id="NAJO01000042">
    <property type="protein sequence ID" value="OQN99004.1"/>
    <property type="molecule type" value="Genomic_DNA"/>
</dbReference>
<accession>A0A1V8SIL9</accession>
<dbReference type="PANTHER" id="PTHR37332">
    <property type="entry name" value="EXPRESSED PROTEIN"/>
    <property type="match status" value="1"/>
</dbReference>
<dbReference type="AlphaFoldDB" id="A0A1V8SIL9"/>
<feature type="region of interest" description="Disordered" evidence="1">
    <location>
        <begin position="188"/>
        <end position="213"/>
    </location>
</feature>
<dbReference type="OrthoDB" id="14339at2759"/>
<dbReference type="InParanoid" id="A0A1V8SIL9"/>
<feature type="compositionally biased region" description="Low complexity" evidence="1">
    <location>
        <begin position="80"/>
        <end position="94"/>
    </location>
</feature>
<feature type="compositionally biased region" description="Polar residues" evidence="1">
    <location>
        <begin position="95"/>
        <end position="105"/>
    </location>
</feature>
<evidence type="ECO:0000313" key="2">
    <source>
        <dbReference type="EMBL" id="OQN99004.1"/>
    </source>
</evidence>
<feature type="region of interest" description="Disordered" evidence="1">
    <location>
        <begin position="66"/>
        <end position="164"/>
    </location>
</feature>
<comment type="caution">
    <text evidence="2">The sequence shown here is derived from an EMBL/GenBank/DDBJ whole genome shotgun (WGS) entry which is preliminary data.</text>
</comment>
<dbReference type="STRING" id="1507870.A0A1V8SIL9"/>
<feature type="compositionally biased region" description="Low complexity" evidence="1">
    <location>
        <begin position="362"/>
        <end position="373"/>
    </location>
</feature>
<name>A0A1V8SIL9_9PEZI</name>
<dbReference type="Proteomes" id="UP000192596">
    <property type="component" value="Unassembled WGS sequence"/>
</dbReference>